<dbReference type="Pfam" id="PF25000">
    <property type="entry name" value="DUF7779"/>
    <property type="match status" value="1"/>
</dbReference>
<protein>
    <submittedName>
        <fullName evidence="2">Tetratricopeptide repeat domain protein</fullName>
    </submittedName>
</protein>
<evidence type="ECO:0000313" key="2">
    <source>
        <dbReference type="EMBL" id="KAF2189239.1"/>
    </source>
</evidence>
<proteinExistence type="predicted"/>
<sequence>MFIYRRVSSWDLIPLVSNFVSTKRTVHLPCFMIEPHVRNPKFTGREVILQELAHTLLPQNRATGSKSSLQQFVLCGLGGVGKTEIAVEFAFANQDKFDAVFFVPADKIPKLDAAFSKISVALSLEDASQPKNHVDIDANWLIIFDNVDEPDDLYDYWPIDGRGSILITSRDPLSKTAHSVDAPSVDLNPFNPDEARKLLQRLTRMNNDGEAALQICDLLGGLPLAISQMAQIIRRQYLSYSTFLDLYNDDTQRKELYKTNTIQRATYRHNLASVWAFESLSPHARSLLEIIGFLDPDCIQERLLMKAAEKLAPFEYPDTLATFYVARAQLVQAANIKLNTDTNDISVHRLVQEAIRSQMTDDRTKEAVHYTTTLLVTCWPPLDVANKHATKRWKECQALFPHVLRLSGVYAKMLQSNNIEPDVRLATVLNDAGWWQHEIGMSHRSKDVNFLFHLALQICCKCPKGGPRTLLIDIYHSLGAIANETNQKQECLKYTQEEHSLRLEAFRANPIRDYRLGSAHCQLGIALLMNGDAPAAINSLKTSIEEFKLAEGFTKAMLSIPYTNLGFAFWVAGELNSASAVLEMGIKDREEMFGKLDTDSFKCGWLHYALGNVRWSQGQLDASFNLHNTCLLQYKGTIGNNHHRTADACHKVAQHYIRLKLFPSASILIDQALKIWNADAEIYKPEIARTTFLKAKMLRTMGDDASDEYYNQASALRYEIIGNVEESGKHLEESDFDSLVTFWSR</sequence>
<accession>A0A6A6EF89</accession>
<dbReference type="PANTHER" id="PTHR35205:SF1">
    <property type="entry name" value="ZU5 DOMAIN-CONTAINING PROTEIN"/>
    <property type="match status" value="1"/>
</dbReference>
<dbReference type="Gene3D" id="3.40.50.300">
    <property type="entry name" value="P-loop containing nucleotide triphosphate hydrolases"/>
    <property type="match status" value="1"/>
</dbReference>
<dbReference type="SUPFAM" id="SSF48452">
    <property type="entry name" value="TPR-like"/>
    <property type="match status" value="2"/>
</dbReference>
<gene>
    <name evidence="2" type="ORF">K469DRAFT_723982</name>
</gene>
<reference evidence="2" key="1">
    <citation type="journal article" date="2020" name="Stud. Mycol.">
        <title>101 Dothideomycetes genomes: a test case for predicting lifestyles and emergence of pathogens.</title>
        <authorList>
            <person name="Haridas S."/>
            <person name="Albert R."/>
            <person name="Binder M."/>
            <person name="Bloem J."/>
            <person name="Labutti K."/>
            <person name="Salamov A."/>
            <person name="Andreopoulos B."/>
            <person name="Baker S."/>
            <person name="Barry K."/>
            <person name="Bills G."/>
            <person name="Bluhm B."/>
            <person name="Cannon C."/>
            <person name="Castanera R."/>
            <person name="Culley D."/>
            <person name="Daum C."/>
            <person name="Ezra D."/>
            <person name="Gonzalez J."/>
            <person name="Henrissat B."/>
            <person name="Kuo A."/>
            <person name="Liang C."/>
            <person name="Lipzen A."/>
            <person name="Lutzoni F."/>
            <person name="Magnuson J."/>
            <person name="Mondo S."/>
            <person name="Nolan M."/>
            <person name="Ohm R."/>
            <person name="Pangilinan J."/>
            <person name="Park H.-J."/>
            <person name="Ramirez L."/>
            <person name="Alfaro M."/>
            <person name="Sun H."/>
            <person name="Tritt A."/>
            <person name="Yoshinaga Y."/>
            <person name="Zwiers L.-H."/>
            <person name="Turgeon B."/>
            <person name="Goodwin S."/>
            <person name="Spatafora J."/>
            <person name="Crous P."/>
            <person name="Grigoriev I."/>
        </authorList>
    </citation>
    <scope>NUCLEOTIDE SEQUENCE</scope>
    <source>
        <strain evidence="2">CBS 207.26</strain>
    </source>
</reference>
<dbReference type="Gene3D" id="1.25.40.10">
    <property type="entry name" value="Tetratricopeptide repeat domain"/>
    <property type="match status" value="1"/>
</dbReference>
<dbReference type="OrthoDB" id="6161812at2759"/>
<dbReference type="SUPFAM" id="SSF52540">
    <property type="entry name" value="P-loop containing nucleoside triphosphate hydrolases"/>
    <property type="match status" value="1"/>
</dbReference>
<organism evidence="2 3">
    <name type="scientific">Zopfia rhizophila CBS 207.26</name>
    <dbReference type="NCBI Taxonomy" id="1314779"/>
    <lineage>
        <taxon>Eukaryota</taxon>
        <taxon>Fungi</taxon>
        <taxon>Dikarya</taxon>
        <taxon>Ascomycota</taxon>
        <taxon>Pezizomycotina</taxon>
        <taxon>Dothideomycetes</taxon>
        <taxon>Dothideomycetes incertae sedis</taxon>
        <taxon>Zopfiaceae</taxon>
        <taxon>Zopfia</taxon>
    </lineage>
</organism>
<feature type="domain" description="DUF7779" evidence="1">
    <location>
        <begin position="275"/>
        <end position="363"/>
    </location>
</feature>
<dbReference type="InterPro" id="IPR011990">
    <property type="entry name" value="TPR-like_helical_dom_sf"/>
</dbReference>
<dbReference type="PANTHER" id="PTHR35205">
    <property type="entry name" value="NB-ARC AND TPR DOMAIN PROTEIN"/>
    <property type="match status" value="1"/>
</dbReference>
<evidence type="ECO:0000313" key="3">
    <source>
        <dbReference type="Proteomes" id="UP000800200"/>
    </source>
</evidence>
<name>A0A6A6EF89_9PEZI</name>
<dbReference type="Proteomes" id="UP000800200">
    <property type="component" value="Unassembled WGS sequence"/>
</dbReference>
<dbReference type="AlphaFoldDB" id="A0A6A6EF89"/>
<dbReference type="GO" id="GO:0043531">
    <property type="term" value="F:ADP binding"/>
    <property type="evidence" value="ECO:0007669"/>
    <property type="project" value="InterPro"/>
</dbReference>
<dbReference type="InterPro" id="IPR056681">
    <property type="entry name" value="DUF7779"/>
</dbReference>
<dbReference type="InterPro" id="IPR027417">
    <property type="entry name" value="P-loop_NTPase"/>
</dbReference>
<dbReference type="EMBL" id="ML994621">
    <property type="protein sequence ID" value="KAF2189239.1"/>
    <property type="molecule type" value="Genomic_DNA"/>
</dbReference>
<evidence type="ECO:0000259" key="1">
    <source>
        <dbReference type="Pfam" id="PF25000"/>
    </source>
</evidence>
<keyword evidence="3" id="KW-1185">Reference proteome</keyword>